<evidence type="ECO:0000256" key="2">
    <source>
        <dbReference type="SAM" id="SignalP"/>
    </source>
</evidence>
<dbReference type="SUPFAM" id="SSF48239">
    <property type="entry name" value="Terpenoid cyclases/Protein prenyltransferases"/>
    <property type="match status" value="1"/>
</dbReference>
<dbReference type="Proteomes" id="UP000014028">
    <property type="component" value="Unassembled WGS sequence"/>
</dbReference>
<organism evidence="4 5">
    <name type="scientific">Bacillus cereus VD184</name>
    <dbReference type="NCBI Taxonomy" id="1053242"/>
    <lineage>
        <taxon>Bacteria</taxon>
        <taxon>Bacillati</taxon>
        <taxon>Bacillota</taxon>
        <taxon>Bacilli</taxon>
        <taxon>Bacillales</taxon>
        <taxon>Bacillaceae</taxon>
        <taxon>Bacillus</taxon>
        <taxon>Bacillus cereus group</taxon>
    </lineage>
</organism>
<evidence type="ECO:0000313" key="4">
    <source>
        <dbReference type="EMBL" id="EOQ11414.1"/>
    </source>
</evidence>
<protein>
    <submittedName>
        <fullName evidence="4">LPXTG-domain-containing protein cell wall anchor domain</fullName>
    </submittedName>
</protein>
<dbReference type="InterPro" id="IPR051588">
    <property type="entry name" value="Cobalamin_Transport"/>
</dbReference>
<feature type="domain" description="Transcobalamin-like C-terminal" evidence="3">
    <location>
        <begin position="60"/>
        <end position="128"/>
    </location>
</feature>
<proteinExistence type="predicted"/>
<feature type="compositionally biased region" description="Basic and acidic residues" evidence="1">
    <location>
        <begin position="151"/>
        <end position="252"/>
    </location>
</feature>
<dbReference type="EMBL" id="AHFK01000045">
    <property type="protein sequence ID" value="EOQ11414.1"/>
    <property type="molecule type" value="Genomic_DNA"/>
</dbReference>
<sequence length="654" mass="71175">MAMLKKWLLTSLMAVTLVFVSFANTVHITFAEGNTAKLAIIGESQKGIMLCPKEEQIKDGETALSLLQKVMGDKVESETMSFGTYVKGIDGLMAGATSAWLYDVNDQSAEVGADSYKLKSGDVVVFRFVSDWSNISQETLKETLDKFGTCKTEEPDGGKPEEPKSEGQDDKTPDGKNQGEQDGKTPDGKNQGDQDGKTPDGKNQGDQDGKTPDGKNQGDQDGKTPDGKNQGDQDGKTPDGKNQGDQDGKTLDGENQGDQDSKKPEQPKQENVQIPAKQLEEAISKTSEKMLQDGIESDWVAVALSRSGKNVPIEAKLNYVKSVTEKVEKRINRFSATDLARTIIMMNAMSADPKNVGGHNLVQKLYESDKVNSVTGYAFALLAFDTKKYEIPVESKWNRVALVEALLNNQHTDGGWTYNSSGSKDSASSVDVTGMVLSALAPYQERSDVKPAIQKAVAYLYNEQLQNGGFSADGQENSNSTAQAIIGLSLVKDVDQNRLHKAMQNLLSYQLSNGEFKWLPSDQNGNGMATEQALLALLQFKEMGKSIYDWSNVDAGNVIKPKPIEEPEKVVEPENNVVEKEVTEEPKEQKQVQQETKDENLKVVVDNEPVKNKKIGNGNSLPKTGASSHGAATEVGMGVLCIASAYVLWRRKAA</sequence>
<feature type="region of interest" description="Disordered" evidence="1">
    <location>
        <begin position="146"/>
        <end position="276"/>
    </location>
</feature>
<keyword evidence="2" id="KW-0732">Signal</keyword>
<dbReference type="InterPro" id="IPR008930">
    <property type="entry name" value="Terpenoid_cyclase/PrenylTrfase"/>
</dbReference>
<dbReference type="CDD" id="cd00688">
    <property type="entry name" value="ISOPREN_C2_like"/>
    <property type="match status" value="1"/>
</dbReference>
<evidence type="ECO:0000259" key="3">
    <source>
        <dbReference type="Pfam" id="PF14478"/>
    </source>
</evidence>
<comment type="caution">
    <text evidence="4">The sequence shown here is derived from an EMBL/GenBank/DDBJ whole genome shotgun (WGS) entry which is preliminary data.</text>
</comment>
<dbReference type="Gene3D" id="2.170.130.30">
    <property type="match status" value="1"/>
</dbReference>
<feature type="chain" id="PRO_5040998996" evidence="2">
    <location>
        <begin position="24"/>
        <end position="654"/>
    </location>
</feature>
<name>A0A9W5R629_BACCE</name>
<evidence type="ECO:0000256" key="1">
    <source>
        <dbReference type="SAM" id="MobiDB-lite"/>
    </source>
</evidence>
<dbReference type="NCBIfam" id="TIGR01167">
    <property type="entry name" value="LPXTG_anchor"/>
    <property type="match status" value="1"/>
</dbReference>
<dbReference type="PANTHER" id="PTHR10559:SF18">
    <property type="entry name" value="TRANSCOBALAMIN II"/>
    <property type="match status" value="1"/>
</dbReference>
<gene>
    <name evidence="4" type="ORF">IKC_02987</name>
</gene>
<reference evidence="4 5" key="1">
    <citation type="submission" date="2012-12" db="EMBL/GenBank/DDBJ databases">
        <title>The Genome Sequence of Bacillus cereus VD184.</title>
        <authorList>
            <consortium name="The Broad Institute Genome Sequencing Platform"/>
            <consortium name="The Broad Institute Genome Sequencing Center for Infectious Disease"/>
            <person name="Feldgarden M."/>
            <person name="Van der Auwera G.A."/>
            <person name="Mahillon J."/>
            <person name="Duprez V."/>
            <person name="Timmery S."/>
            <person name="Mattelet C."/>
            <person name="Dierick K."/>
            <person name="Sun M."/>
            <person name="Yu Z."/>
            <person name="Zhu L."/>
            <person name="Hu X."/>
            <person name="Shank E.B."/>
            <person name="Swiecicka I."/>
            <person name="Hansen B.M."/>
            <person name="Andrup L."/>
            <person name="Walker B."/>
            <person name="Young S.K."/>
            <person name="Zeng Q."/>
            <person name="Gargeya S."/>
            <person name="Fitzgerald M."/>
            <person name="Haas B."/>
            <person name="Abouelleil A."/>
            <person name="Alvarado L."/>
            <person name="Arachchi H.M."/>
            <person name="Berlin A.M."/>
            <person name="Chapman S.B."/>
            <person name="Dewar J."/>
            <person name="Goldberg J."/>
            <person name="Griggs A."/>
            <person name="Gujja S."/>
            <person name="Hansen M."/>
            <person name="Howarth C."/>
            <person name="Imamovic A."/>
            <person name="Larimer J."/>
            <person name="McCowan C."/>
            <person name="Murphy C."/>
            <person name="Neiman D."/>
            <person name="Pearson M."/>
            <person name="Priest M."/>
            <person name="Roberts A."/>
            <person name="Saif S."/>
            <person name="Shea T."/>
            <person name="Sisk P."/>
            <person name="Sykes S."/>
            <person name="Wortman J."/>
            <person name="Nusbaum C."/>
            <person name="Birren B."/>
        </authorList>
    </citation>
    <scope>NUCLEOTIDE SEQUENCE [LARGE SCALE GENOMIC DNA]</scope>
    <source>
        <strain evidence="4 5">VD184</strain>
    </source>
</reference>
<dbReference type="Gene3D" id="1.50.10.20">
    <property type="match status" value="1"/>
</dbReference>
<dbReference type="AlphaFoldDB" id="A0A9W5R629"/>
<dbReference type="PANTHER" id="PTHR10559">
    <property type="entry name" value="TRANSCOBALAMIN-1/GASTRIC INTRINSIC FACTOR"/>
    <property type="match status" value="1"/>
</dbReference>
<feature type="signal peptide" evidence="2">
    <location>
        <begin position="1"/>
        <end position="23"/>
    </location>
</feature>
<dbReference type="RefSeq" id="WP_016122867.1">
    <property type="nucleotide sequence ID" value="NZ_KB976830.1"/>
</dbReference>
<feature type="compositionally biased region" description="Basic and acidic residues" evidence="1">
    <location>
        <begin position="259"/>
        <end position="268"/>
    </location>
</feature>
<dbReference type="Pfam" id="PF14478">
    <property type="entry name" value="DUF4430"/>
    <property type="match status" value="1"/>
</dbReference>
<accession>A0A9W5R629</accession>
<dbReference type="InterPro" id="IPR027954">
    <property type="entry name" value="Transcobalamin-like_C"/>
</dbReference>
<evidence type="ECO:0000313" key="5">
    <source>
        <dbReference type="Proteomes" id="UP000014028"/>
    </source>
</evidence>